<gene>
    <name evidence="1" type="ORF">AJ89_08275</name>
</gene>
<name>A0A1E7G3C9_LACLC</name>
<dbReference type="Proteomes" id="UP000176236">
    <property type="component" value="Chromosome"/>
</dbReference>
<sequence>MLDGWFKIGNHWSEEFQMFLTKPPEKKKAQRMITLDEVSGVNKLVITDKGYYTNVEHTLECFYVSPDMHSIQFVEDLITSALDTRGEYVDFIPYYDPRYIYKAVVINNPTFSGNISGMRGVPFTFDVSFAPFKYRVGGERAIEFNKPQQLYNPERYESYPLIKIYGQGNISIFINNRETKLKNIENTIIIDSNEDVMEVYKENNGELINLHDNFVGSQNFPYLDSGMNQISWNGNVSKIEIEPRWQTKI</sequence>
<evidence type="ECO:0008006" key="2">
    <source>
        <dbReference type="Google" id="ProtNLM"/>
    </source>
</evidence>
<reference evidence="1" key="1">
    <citation type="journal article" date="2016" name="Appl. Microbiol. Biotechnol.">
        <title>Adhesion of the genome-sequenced Lactococcus lactis subsp. cremoris IBB477 strain is mediated by specific molecular determinants.</title>
        <authorList>
            <person name="Radziwill-Bienkowska J.M."/>
            <person name="Le D.T."/>
            <person name="Szczesny P."/>
            <person name="Duviau M.P."/>
            <person name="Aleksandrzak-Piekarczyk T."/>
            <person name="Loubiere P."/>
            <person name="Mercier-Bonin M."/>
            <person name="Bardowski J.K."/>
            <person name="Kowalczyk M."/>
        </authorList>
    </citation>
    <scope>NUCLEOTIDE SEQUENCE [LARGE SCALE GENOMIC DNA]</scope>
    <source>
        <strain evidence="1">IBB477</strain>
    </source>
</reference>
<proteinExistence type="predicted"/>
<comment type="caution">
    <text evidence="1">The sequence shown here is derived from an EMBL/GenBank/DDBJ whole genome shotgun (WGS) entry which is preliminary data.</text>
</comment>
<dbReference type="AlphaFoldDB" id="A0A1E7G3C9"/>
<dbReference type="RefSeq" id="WP_046124385.1">
    <property type="nucleotide sequence ID" value="NZ_CM007353.1"/>
</dbReference>
<organism evidence="1">
    <name type="scientific">Lactococcus cremoris subsp. cremoris IBB477</name>
    <dbReference type="NCBI Taxonomy" id="1449093"/>
    <lineage>
        <taxon>Bacteria</taxon>
        <taxon>Bacillati</taxon>
        <taxon>Bacillota</taxon>
        <taxon>Bacilli</taxon>
        <taxon>Lactobacillales</taxon>
        <taxon>Streptococcaceae</taxon>
        <taxon>Lactococcus</taxon>
        <taxon>Lactococcus cremoris subsp. cremoris</taxon>
    </lineage>
</organism>
<protein>
    <recommendedName>
        <fullName evidence="2">Phage tail protein</fullName>
    </recommendedName>
</protein>
<evidence type="ECO:0000313" key="1">
    <source>
        <dbReference type="EMBL" id="OEU39474.1"/>
    </source>
</evidence>
<dbReference type="EMBL" id="JMMZ01000023">
    <property type="protein sequence ID" value="OEU39474.1"/>
    <property type="molecule type" value="Genomic_DNA"/>
</dbReference>
<accession>A0A1E7G3C9</accession>